<keyword evidence="6" id="KW-1185">Reference proteome</keyword>
<dbReference type="InParanoid" id="A0A1V8T162"/>
<accession>A0A1V8T162</accession>
<dbReference type="PROSITE" id="PS51278">
    <property type="entry name" value="GATASE_TYPE_2"/>
    <property type="match status" value="1"/>
</dbReference>
<dbReference type="Proteomes" id="UP000192596">
    <property type="component" value="Unassembled WGS sequence"/>
</dbReference>
<dbReference type="PANTHER" id="PTHR45937">
    <property type="entry name" value="ASPARAGINE SYNTHETASE DOMAIN-CONTAINING PROTEIN 1"/>
    <property type="match status" value="1"/>
</dbReference>
<dbReference type="OrthoDB" id="10252281at2759"/>
<dbReference type="InterPro" id="IPR014729">
    <property type="entry name" value="Rossmann-like_a/b/a_fold"/>
</dbReference>
<sequence length="585" mass="63388">MCGIFCSISAKSHVDPSPEHLALLRQRGPDSAGRVATTFESAPTADSPEDAGRACLTFVSTVLSLRGAETVTQPHQAEDHSATLCWNGEAWSIDGQTTTGNDTVTVFDLVTSALADVDHSEADAGSGLRAVADRMASVAGPYAFVYYNAVNGRLYLGRDFLGRRSLLWSVGPRGELLISSVAPASSANAWTEIDADGTYCIALDAQGTLASSDVVSWGHYRVFKLPYRTADDKTSGDITSVIPLLSLNKQVPTNPSTLTEKSNAVAQLESLLRESLRLRVSSIPEPPRIESGPKLPRAKLAILFSGGLDCTVLARLAHDLLPLSEPIDLLNVAFENPRIHAKIDTTIEPAAAFESCPDRITGRSSYAELERICLGRSWRFVAIDIPYTETNEHHDRVRALMHPHNTEMDLSIAYALYFASRGAGHVDDKPHTTTSRVLLSGLGADELFAGYMRHATAYSRRGFAGLLDELDLDIGRLGKRNLGRDDRVISAWGREARFPFLDEKLVAWSLAAPVCDKCGFGEADDHIEQLGDGSTSLEVGKKVLRCLAWRLGMHHVAAEKKRAIQFGARTAKMTTGKTKGTTSLS</sequence>
<dbReference type="STRING" id="1507870.A0A1V8T162"/>
<dbReference type="EMBL" id="NAJO01000020">
    <property type="protein sequence ID" value="OQO05070.1"/>
    <property type="molecule type" value="Genomic_DNA"/>
</dbReference>
<dbReference type="SUPFAM" id="SSF52402">
    <property type="entry name" value="Adenine nucleotide alpha hydrolases-like"/>
    <property type="match status" value="1"/>
</dbReference>
<dbReference type="FunCoup" id="A0A1V8T162">
    <property type="interactions" value="1367"/>
</dbReference>
<keyword evidence="1" id="KW-0028">Amino-acid biosynthesis</keyword>
<dbReference type="AlphaFoldDB" id="A0A1V8T162"/>
<dbReference type="GO" id="GO:0006529">
    <property type="term" value="P:asparagine biosynthetic process"/>
    <property type="evidence" value="ECO:0007669"/>
    <property type="project" value="UniProtKB-KW"/>
</dbReference>
<comment type="caution">
    <text evidence="5">The sequence shown here is derived from an EMBL/GenBank/DDBJ whole genome shotgun (WGS) entry which is preliminary data.</text>
</comment>
<reference evidence="6" key="1">
    <citation type="submission" date="2017-03" db="EMBL/GenBank/DDBJ databases">
        <title>Genomes of endolithic fungi from Antarctica.</title>
        <authorList>
            <person name="Coleine C."/>
            <person name="Masonjones S."/>
            <person name="Stajich J.E."/>
        </authorList>
    </citation>
    <scope>NUCLEOTIDE SEQUENCE [LARGE SCALE GENOMIC DNA]</scope>
    <source>
        <strain evidence="6">CCFEE 5527</strain>
    </source>
</reference>
<dbReference type="SUPFAM" id="SSF56235">
    <property type="entry name" value="N-terminal nucleophile aminohydrolases (Ntn hydrolases)"/>
    <property type="match status" value="1"/>
</dbReference>
<evidence type="ECO:0000313" key="5">
    <source>
        <dbReference type="EMBL" id="OQO05070.1"/>
    </source>
</evidence>
<dbReference type="Pfam" id="PF00733">
    <property type="entry name" value="Asn_synthase"/>
    <property type="match status" value="2"/>
</dbReference>
<evidence type="ECO:0000256" key="3">
    <source>
        <dbReference type="ARBA" id="ARBA00022962"/>
    </source>
</evidence>
<dbReference type="GO" id="GO:0004066">
    <property type="term" value="F:asparagine synthase (glutamine-hydrolyzing) activity"/>
    <property type="evidence" value="ECO:0007669"/>
    <property type="project" value="InterPro"/>
</dbReference>
<dbReference type="InterPro" id="IPR051857">
    <property type="entry name" value="Asn_synthetase_domain"/>
</dbReference>
<keyword evidence="3" id="KW-0315">Glutamine amidotransferase</keyword>
<dbReference type="Gene3D" id="3.40.50.620">
    <property type="entry name" value="HUPs"/>
    <property type="match status" value="1"/>
</dbReference>
<dbReference type="InterPro" id="IPR001962">
    <property type="entry name" value="Asn_synthase"/>
</dbReference>
<gene>
    <name evidence="5" type="ORF">B0A48_08090</name>
</gene>
<organism evidence="5 6">
    <name type="scientific">Cryoendolithus antarcticus</name>
    <dbReference type="NCBI Taxonomy" id="1507870"/>
    <lineage>
        <taxon>Eukaryota</taxon>
        <taxon>Fungi</taxon>
        <taxon>Dikarya</taxon>
        <taxon>Ascomycota</taxon>
        <taxon>Pezizomycotina</taxon>
        <taxon>Dothideomycetes</taxon>
        <taxon>Dothideomycetidae</taxon>
        <taxon>Cladosporiales</taxon>
        <taxon>Cladosporiaceae</taxon>
        <taxon>Cryoendolithus</taxon>
    </lineage>
</organism>
<evidence type="ECO:0000256" key="1">
    <source>
        <dbReference type="ARBA" id="ARBA00022605"/>
    </source>
</evidence>
<dbReference type="PANTHER" id="PTHR45937:SF1">
    <property type="entry name" value="ASPARAGINE SYNTHETASE DOMAIN-CONTAINING PROTEIN 1"/>
    <property type="match status" value="1"/>
</dbReference>
<dbReference type="InterPro" id="IPR017932">
    <property type="entry name" value="GATase_2_dom"/>
</dbReference>
<evidence type="ECO:0000259" key="4">
    <source>
        <dbReference type="PROSITE" id="PS51278"/>
    </source>
</evidence>
<feature type="domain" description="Glutamine amidotransferase type-2" evidence="4">
    <location>
        <begin position="2"/>
        <end position="204"/>
    </location>
</feature>
<proteinExistence type="predicted"/>
<protein>
    <recommendedName>
        <fullName evidence="4">Glutamine amidotransferase type-2 domain-containing protein</fullName>
    </recommendedName>
</protein>
<evidence type="ECO:0000313" key="6">
    <source>
        <dbReference type="Proteomes" id="UP000192596"/>
    </source>
</evidence>
<evidence type="ECO:0000256" key="2">
    <source>
        <dbReference type="ARBA" id="ARBA00022888"/>
    </source>
</evidence>
<dbReference type="CDD" id="cd01991">
    <property type="entry name" value="Asn_synthase_B_C"/>
    <property type="match status" value="1"/>
</dbReference>
<keyword evidence="2" id="KW-0061">Asparagine biosynthesis</keyword>
<dbReference type="Gene3D" id="3.60.20.10">
    <property type="entry name" value="Glutamine Phosphoribosylpyrophosphate, subunit 1, domain 1"/>
    <property type="match status" value="1"/>
</dbReference>
<name>A0A1V8T162_9PEZI</name>
<dbReference type="InterPro" id="IPR029055">
    <property type="entry name" value="Ntn_hydrolases_N"/>
</dbReference>